<protein>
    <submittedName>
        <fullName evidence="7">S9 family peptidase</fullName>
    </submittedName>
</protein>
<dbReference type="InterPro" id="IPR029058">
    <property type="entry name" value="AB_hydrolase_fold"/>
</dbReference>
<dbReference type="InterPro" id="IPR001375">
    <property type="entry name" value="Peptidase_S9_cat"/>
</dbReference>
<dbReference type="Pfam" id="PF00326">
    <property type="entry name" value="Peptidase_S9"/>
    <property type="match status" value="1"/>
</dbReference>
<evidence type="ECO:0000313" key="8">
    <source>
        <dbReference type="Proteomes" id="UP001331561"/>
    </source>
</evidence>
<accession>A0ABU6K6L1</accession>
<evidence type="ECO:0000256" key="2">
    <source>
        <dbReference type="ARBA" id="ARBA00022670"/>
    </source>
</evidence>
<comment type="similarity">
    <text evidence="1">Belongs to the peptidase S9A family.</text>
</comment>
<evidence type="ECO:0000313" key="7">
    <source>
        <dbReference type="EMBL" id="MEC5387355.1"/>
    </source>
</evidence>
<dbReference type="Gene3D" id="2.130.10.120">
    <property type="entry name" value="Prolyl oligopeptidase, N-terminal domain"/>
    <property type="match status" value="1"/>
</dbReference>
<dbReference type="InterPro" id="IPR051543">
    <property type="entry name" value="Serine_Peptidase_S9A"/>
</dbReference>
<dbReference type="Gene3D" id="3.40.50.1820">
    <property type="entry name" value="alpha/beta hydrolase"/>
    <property type="match status" value="1"/>
</dbReference>
<feature type="domain" description="Peptidase S9A N-terminal" evidence="6">
    <location>
        <begin position="20"/>
        <end position="408"/>
    </location>
</feature>
<dbReference type="EMBL" id="JAYXHS010000003">
    <property type="protein sequence ID" value="MEC5387355.1"/>
    <property type="molecule type" value="Genomic_DNA"/>
</dbReference>
<keyword evidence="2" id="KW-0645">Protease</keyword>
<evidence type="ECO:0000256" key="3">
    <source>
        <dbReference type="ARBA" id="ARBA00022801"/>
    </source>
</evidence>
<dbReference type="InterPro" id="IPR023302">
    <property type="entry name" value="Pept_S9A_N"/>
</dbReference>
<evidence type="ECO:0000256" key="1">
    <source>
        <dbReference type="ARBA" id="ARBA00005228"/>
    </source>
</evidence>
<keyword evidence="3" id="KW-0378">Hydrolase</keyword>
<dbReference type="PANTHER" id="PTHR11757:SF19">
    <property type="entry name" value="PROLYL ENDOPEPTIDASE-LIKE"/>
    <property type="match status" value="1"/>
</dbReference>
<dbReference type="Proteomes" id="UP001331561">
    <property type="component" value="Unassembled WGS sequence"/>
</dbReference>
<evidence type="ECO:0000256" key="4">
    <source>
        <dbReference type="ARBA" id="ARBA00022825"/>
    </source>
</evidence>
<dbReference type="InterPro" id="IPR002470">
    <property type="entry name" value="Peptidase_S9A"/>
</dbReference>
<dbReference type="RefSeq" id="WP_327600326.1">
    <property type="nucleotide sequence ID" value="NZ_JAYXHS010000003.1"/>
</dbReference>
<reference evidence="7 8" key="1">
    <citation type="submission" date="2024-01" db="EMBL/GenBank/DDBJ databases">
        <title>Uliginosibacterium soil sp. nov.</title>
        <authorList>
            <person name="Lv Y."/>
        </authorList>
    </citation>
    <scope>NUCLEOTIDE SEQUENCE [LARGE SCALE GENOMIC DNA]</scope>
    <source>
        <strain evidence="7 8">H3</strain>
    </source>
</reference>
<organism evidence="7 8">
    <name type="scientific">Uliginosibacterium silvisoli</name>
    <dbReference type="NCBI Taxonomy" id="3114758"/>
    <lineage>
        <taxon>Bacteria</taxon>
        <taxon>Pseudomonadati</taxon>
        <taxon>Pseudomonadota</taxon>
        <taxon>Betaproteobacteria</taxon>
        <taxon>Rhodocyclales</taxon>
        <taxon>Zoogloeaceae</taxon>
        <taxon>Uliginosibacterium</taxon>
    </lineage>
</organism>
<feature type="domain" description="Peptidase S9 prolyl oligopeptidase catalytic" evidence="5">
    <location>
        <begin position="469"/>
        <end position="684"/>
    </location>
</feature>
<keyword evidence="4" id="KW-0720">Serine protease</keyword>
<dbReference type="Pfam" id="PF02897">
    <property type="entry name" value="Peptidase_S9_N"/>
    <property type="match status" value="1"/>
</dbReference>
<proteinExistence type="inferred from homology"/>
<evidence type="ECO:0000259" key="6">
    <source>
        <dbReference type="Pfam" id="PF02897"/>
    </source>
</evidence>
<sequence>MKLDLSAKPPVAPPRPKQLVAHGHTRVDPFYWLRKVQSEEVLDYLKAENAYAEKVLTPTRALQESLYAEMLGRIQEADLSVPTKYGEWMYYSRTVQGAQYPIHCRKRITESGWESSAEVVLLDENQEAAGKSFYEVGDYEISPSGRYLAWAEDTRGQREYRLRLRDLTTGKNLRTTRNHVVSLAWAEDDLTLFYVTEDTQTKRANQLWRHQLFETQDTPLFEERDERFNLMVAKTRSRAYLVLSSSSHTTSESRILPANRPQGRWRIVAKRRASIEYEVDHHSDRLLIRINDTGPNFRLVEAPLSDWRRENWRECIPHRDDVVLEGFDLYQNWRITTERAQGVLQLAITHFTDGVTHHIAFNDPSYVVDLEDLPEWDSPSLRYTYESLTTPDSVYDYNPGARQALLLKRQPVLGDFDPANYVSERIEARAADGTAIPVSLVYRRGLKRDGSAPLWLDGYGAYGITNDPWFSVSRLSLLDRGWVYALAHVRGGGEMGQRWHDAGRLENKHNSFTDFIACAEKLITERFTAKGRIFAQGGSAGGLLVGAALNLRPDLFGAAMLEVPFLDVVTTMQDDSLPLTIGEYEEWGNPTIRAEYHRLLAYSPYDNLGATAYPAILVEAGLHDSQVMIWEPAKYVAKLRTLKTDSNPLLLVTSMEAGHGGASGRYDSLRERARQLAFALSVLQDRTGA</sequence>
<comment type="caution">
    <text evidence="7">The sequence shown here is derived from an EMBL/GenBank/DDBJ whole genome shotgun (WGS) entry which is preliminary data.</text>
</comment>
<keyword evidence="8" id="KW-1185">Reference proteome</keyword>
<evidence type="ECO:0000259" key="5">
    <source>
        <dbReference type="Pfam" id="PF00326"/>
    </source>
</evidence>
<dbReference type="SUPFAM" id="SSF50993">
    <property type="entry name" value="Peptidase/esterase 'gauge' domain"/>
    <property type="match status" value="1"/>
</dbReference>
<dbReference type="SUPFAM" id="SSF53474">
    <property type="entry name" value="alpha/beta-Hydrolases"/>
    <property type="match status" value="1"/>
</dbReference>
<dbReference type="PANTHER" id="PTHR11757">
    <property type="entry name" value="PROTEASE FAMILY S9A OLIGOPEPTIDASE"/>
    <property type="match status" value="1"/>
</dbReference>
<dbReference type="PRINTS" id="PR00862">
    <property type="entry name" value="PROLIGOPTASE"/>
</dbReference>
<gene>
    <name evidence="7" type="ORF">VVD49_16615</name>
</gene>
<name>A0ABU6K6L1_9RHOO</name>